<evidence type="ECO:0000313" key="3">
    <source>
        <dbReference type="Proteomes" id="UP000273675"/>
    </source>
</evidence>
<dbReference type="OrthoDB" id="7632459at2"/>
<sequence>MAGDIFVEIQRVGNALRVAAIDATTAEEVVFQVPSNTPRASIDDLARAKLAWKLKRASANEKRPDTRPGRRGIEV</sequence>
<dbReference type="Proteomes" id="UP000273675">
    <property type="component" value="Unassembled WGS sequence"/>
</dbReference>
<dbReference type="AlphaFoldDB" id="A0A495DJV2"/>
<dbReference type="Pfam" id="PF21839">
    <property type="entry name" value="DUF6898"/>
    <property type="match status" value="1"/>
</dbReference>
<gene>
    <name evidence="2" type="ORF">C7435_0834</name>
</gene>
<dbReference type="EMBL" id="RBIM01000002">
    <property type="protein sequence ID" value="RKR02890.1"/>
    <property type="molecule type" value="Genomic_DNA"/>
</dbReference>
<accession>A0A495DJV2</accession>
<reference evidence="2 3" key="1">
    <citation type="submission" date="2018-10" db="EMBL/GenBank/DDBJ databases">
        <title>Genomic Encyclopedia of Type Strains, Phase IV (KMG-IV): sequencing the most valuable type-strain genomes for metagenomic binning, comparative biology and taxonomic classification.</title>
        <authorList>
            <person name="Goeker M."/>
        </authorList>
    </citation>
    <scope>NUCLEOTIDE SEQUENCE [LARGE SCALE GENOMIC DNA]</scope>
    <source>
        <strain evidence="2 3">DSM 4734</strain>
    </source>
</reference>
<evidence type="ECO:0000313" key="2">
    <source>
        <dbReference type="EMBL" id="RKR02890.1"/>
    </source>
</evidence>
<feature type="domain" description="DUF6898" evidence="1">
    <location>
        <begin position="3"/>
        <end position="56"/>
    </location>
</feature>
<dbReference type="RefSeq" id="WP_075189903.1">
    <property type="nucleotide sequence ID" value="NZ_RBIM01000002.1"/>
</dbReference>
<protein>
    <recommendedName>
        <fullName evidence="1">DUF6898 domain-containing protein</fullName>
    </recommendedName>
</protein>
<comment type="caution">
    <text evidence="2">The sequence shown here is derived from an EMBL/GenBank/DDBJ whole genome shotgun (WGS) entry which is preliminary data.</text>
</comment>
<name>A0A495DJV2_9PROT</name>
<evidence type="ECO:0000259" key="1">
    <source>
        <dbReference type="Pfam" id="PF21839"/>
    </source>
</evidence>
<organism evidence="2 3">
    <name type="scientific">Maricaulis maris</name>
    <dbReference type="NCBI Taxonomy" id="74318"/>
    <lineage>
        <taxon>Bacteria</taxon>
        <taxon>Pseudomonadati</taxon>
        <taxon>Pseudomonadota</taxon>
        <taxon>Alphaproteobacteria</taxon>
        <taxon>Maricaulales</taxon>
        <taxon>Maricaulaceae</taxon>
        <taxon>Maricaulis</taxon>
    </lineage>
</organism>
<proteinExistence type="predicted"/>
<dbReference type="InterPro" id="IPR054193">
    <property type="entry name" value="DUF6898"/>
</dbReference>